<dbReference type="GO" id="GO:0005634">
    <property type="term" value="C:nucleus"/>
    <property type="evidence" value="ECO:0007669"/>
    <property type="project" value="InterPro"/>
</dbReference>
<dbReference type="GO" id="GO:0006364">
    <property type="term" value="P:rRNA processing"/>
    <property type="evidence" value="ECO:0007669"/>
    <property type="project" value="InterPro"/>
</dbReference>
<feature type="compositionally biased region" description="Basic residues" evidence="1">
    <location>
        <begin position="238"/>
        <end position="249"/>
    </location>
</feature>
<evidence type="ECO:0000259" key="2">
    <source>
        <dbReference type="Pfam" id="PF07780"/>
    </source>
</evidence>
<evidence type="ECO:0000256" key="1">
    <source>
        <dbReference type="SAM" id="MobiDB-lite"/>
    </source>
</evidence>
<sequence length="307" mass="34808">MEKYVAKGGKLKGKAAKPKKKEKEETEVNGDESGYTSDQSEEAEVARDAPDTSDSDSDTDSDEEQPATIGPQMPRAAGSAVGEGITSKKRKRNQEPAELDPVGLALATKMIHSKKAKRDIMDAGWNRYMNGDEDDLPDWFSKDEKKFNTMQVVVDREDLNMYRDRNKDVNARTIKKVVEAKARKKRRVKKRMDKARKKSDNVVNNADMSEREKAQEVKNLYKKAMTPLKKKDTSYVVMKKRHGGKKPKGTKGPYKLVDKRLKKDNRAMKKAEKAKPSKPRQQVNSKNHQGQRKKQRSAEHVNGGYSI</sequence>
<feature type="compositionally biased region" description="Basic and acidic residues" evidence="1">
    <location>
        <begin position="256"/>
        <end position="275"/>
    </location>
</feature>
<feature type="compositionally biased region" description="Acidic residues" evidence="1">
    <location>
        <begin position="51"/>
        <end position="65"/>
    </location>
</feature>
<dbReference type="GO" id="GO:0008168">
    <property type="term" value="F:methyltransferase activity"/>
    <property type="evidence" value="ECO:0007669"/>
    <property type="project" value="InterPro"/>
</dbReference>
<evidence type="ECO:0000313" key="3">
    <source>
        <dbReference type="EMBL" id="KAG0715579.1"/>
    </source>
</evidence>
<comment type="caution">
    <text evidence="3">The sequence shown here is derived from an EMBL/GenBank/DDBJ whole genome shotgun (WGS) entry which is preliminary data.</text>
</comment>
<dbReference type="OrthoDB" id="1287559at2759"/>
<feature type="compositionally biased region" description="Basic residues" evidence="1">
    <location>
        <begin position="184"/>
        <end position="197"/>
    </location>
</feature>
<dbReference type="InterPro" id="IPR012920">
    <property type="entry name" value="rRNA_MeTfrase_SPB1-like_C"/>
</dbReference>
<name>A0A8J5CM78_CHIOP</name>
<proteinExistence type="predicted"/>
<feature type="compositionally biased region" description="Basic residues" evidence="1">
    <location>
        <begin position="9"/>
        <end position="20"/>
    </location>
</feature>
<dbReference type="EMBL" id="JACEEZ010019579">
    <property type="protein sequence ID" value="KAG0715579.1"/>
    <property type="molecule type" value="Genomic_DNA"/>
</dbReference>
<feature type="compositionally biased region" description="Polar residues" evidence="1">
    <location>
        <begin position="279"/>
        <end position="288"/>
    </location>
</feature>
<protein>
    <submittedName>
        <fullName evidence="3">Pre-rRNA processing protein FTSJ3</fullName>
    </submittedName>
</protein>
<reference evidence="3" key="1">
    <citation type="submission" date="2020-07" db="EMBL/GenBank/DDBJ databases">
        <title>The High-quality genome of the commercially important snow crab, Chionoecetes opilio.</title>
        <authorList>
            <person name="Jeong J.-H."/>
            <person name="Ryu S."/>
        </authorList>
    </citation>
    <scope>NUCLEOTIDE SEQUENCE</scope>
    <source>
        <strain evidence="3">MADBK_172401_WGS</strain>
        <tissue evidence="3">Digestive gland</tissue>
    </source>
</reference>
<gene>
    <name evidence="3" type="primary">Ftsj3</name>
    <name evidence="3" type="ORF">GWK47_011640</name>
</gene>
<dbReference type="Proteomes" id="UP000770661">
    <property type="component" value="Unassembled WGS sequence"/>
</dbReference>
<dbReference type="AlphaFoldDB" id="A0A8J5CM78"/>
<accession>A0A8J5CM78</accession>
<keyword evidence="4" id="KW-1185">Reference proteome</keyword>
<feature type="region of interest" description="Disordered" evidence="1">
    <location>
        <begin position="1"/>
        <end position="101"/>
    </location>
</feature>
<evidence type="ECO:0000313" key="4">
    <source>
        <dbReference type="Proteomes" id="UP000770661"/>
    </source>
</evidence>
<feature type="region of interest" description="Disordered" evidence="1">
    <location>
        <begin position="184"/>
        <end position="307"/>
    </location>
</feature>
<dbReference type="Pfam" id="PF07780">
    <property type="entry name" value="Spb1_C"/>
    <property type="match status" value="1"/>
</dbReference>
<organism evidence="3 4">
    <name type="scientific">Chionoecetes opilio</name>
    <name type="common">Atlantic snow crab</name>
    <name type="synonym">Cancer opilio</name>
    <dbReference type="NCBI Taxonomy" id="41210"/>
    <lineage>
        <taxon>Eukaryota</taxon>
        <taxon>Metazoa</taxon>
        <taxon>Ecdysozoa</taxon>
        <taxon>Arthropoda</taxon>
        <taxon>Crustacea</taxon>
        <taxon>Multicrustacea</taxon>
        <taxon>Malacostraca</taxon>
        <taxon>Eumalacostraca</taxon>
        <taxon>Eucarida</taxon>
        <taxon>Decapoda</taxon>
        <taxon>Pleocyemata</taxon>
        <taxon>Brachyura</taxon>
        <taxon>Eubrachyura</taxon>
        <taxon>Majoidea</taxon>
        <taxon>Majidae</taxon>
        <taxon>Chionoecetes</taxon>
    </lineage>
</organism>
<feature type="domain" description="Ribosomal RNA methyltransferase SPB1-like C-terminal" evidence="2">
    <location>
        <begin position="40"/>
        <end position="273"/>
    </location>
</feature>